<evidence type="ECO:0000313" key="4">
    <source>
        <dbReference type="EMBL" id="VTJ69410.1"/>
    </source>
</evidence>
<organism evidence="4 5">
    <name type="scientific">Marmota monax</name>
    <name type="common">Woodchuck</name>
    <dbReference type="NCBI Taxonomy" id="9995"/>
    <lineage>
        <taxon>Eukaryota</taxon>
        <taxon>Metazoa</taxon>
        <taxon>Chordata</taxon>
        <taxon>Craniata</taxon>
        <taxon>Vertebrata</taxon>
        <taxon>Euteleostomi</taxon>
        <taxon>Mammalia</taxon>
        <taxon>Eutheria</taxon>
        <taxon>Euarchontoglires</taxon>
        <taxon>Glires</taxon>
        <taxon>Rodentia</taxon>
        <taxon>Sciuromorpha</taxon>
        <taxon>Sciuridae</taxon>
        <taxon>Xerinae</taxon>
        <taxon>Marmotini</taxon>
        <taxon>Marmota</taxon>
    </lineage>
</organism>
<reference evidence="4" key="1">
    <citation type="submission" date="2019-04" db="EMBL/GenBank/DDBJ databases">
        <authorList>
            <person name="Alioto T."/>
            <person name="Alioto T."/>
        </authorList>
    </citation>
    <scope>NUCLEOTIDE SEQUENCE [LARGE SCALE GENOMIC DNA]</scope>
</reference>
<feature type="compositionally biased region" description="Basic and acidic residues" evidence="2">
    <location>
        <begin position="173"/>
        <end position="185"/>
    </location>
</feature>
<feature type="region of interest" description="Disordered" evidence="2">
    <location>
        <begin position="43"/>
        <end position="66"/>
    </location>
</feature>
<comment type="similarity">
    <text evidence="1">Belongs to the RIPOR family.</text>
</comment>
<dbReference type="Pfam" id="PF15903">
    <property type="entry name" value="PL48"/>
    <property type="match status" value="1"/>
</dbReference>
<dbReference type="Proteomes" id="UP000335636">
    <property type="component" value="Unassembled WGS sequence"/>
</dbReference>
<feature type="region of interest" description="Disordered" evidence="2">
    <location>
        <begin position="143"/>
        <end position="185"/>
    </location>
</feature>
<accession>A0A5E4BK16</accession>
<dbReference type="EMBL" id="CABDUW010000461">
    <property type="protein sequence ID" value="VTJ69410.1"/>
    <property type="molecule type" value="Genomic_DNA"/>
</dbReference>
<dbReference type="InterPro" id="IPR031780">
    <property type="entry name" value="FAM65_N"/>
</dbReference>
<evidence type="ECO:0000256" key="2">
    <source>
        <dbReference type="SAM" id="MobiDB-lite"/>
    </source>
</evidence>
<sequence>MVTAMSVRVRFLSPGDAGAVGAVGRSASFAGFSSAQSRRIAKSISRNSVRSRTPVKPPRTYGSLRKGSACLDPQPQQVKKIFEALKRGLKQHLCAQQAELDHLCGRHADARRNSRLAFYYDLDKQTRCVERHIRKMEFHISKVSRRGSRGGRPRQASRSWSPLGRARFPGAGQRERGEDEQRWPR</sequence>
<feature type="compositionally biased region" description="Basic residues" evidence="2">
    <location>
        <begin position="143"/>
        <end position="152"/>
    </location>
</feature>
<keyword evidence="5" id="KW-1185">Reference proteome</keyword>
<dbReference type="PANTHER" id="PTHR15829:SF15">
    <property type="entry name" value="RIPOR FAMILY MEMBER 3"/>
    <property type="match status" value="1"/>
</dbReference>
<feature type="domain" description="FAM65 N-terminal" evidence="3">
    <location>
        <begin position="23"/>
        <end position="144"/>
    </location>
</feature>
<evidence type="ECO:0000259" key="3">
    <source>
        <dbReference type="Pfam" id="PF15903"/>
    </source>
</evidence>
<proteinExistence type="inferred from homology"/>
<protein>
    <recommendedName>
        <fullName evidence="3">FAM65 N-terminal domain-containing protein</fullName>
    </recommendedName>
</protein>
<dbReference type="AlphaFoldDB" id="A0A5E4BK16"/>
<dbReference type="PANTHER" id="PTHR15829">
    <property type="entry name" value="PROTEIN KINASE PKN/PRK1, EFFECTOR"/>
    <property type="match status" value="1"/>
</dbReference>
<gene>
    <name evidence="4" type="ORF">MONAX_5E035327</name>
</gene>
<dbReference type="InterPro" id="IPR026136">
    <property type="entry name" value="RIPOR3"/>
</dbReference>
<comment type="caution">
    <text evidence="4">The sequence shown here is derived from an EMBL/GenBank/DDBJ whole genome shotgun (WGS) entry which is preliminary data.</text>
</comment>
<evidence type="ECO:0000313" key="5">
    <source>
        <dbReference type="Proteomes" id="UP000335636"/>
    </source>
</evidence>
<evidence type="ECO:0000256" key="1">
    <source>
        <dbReference type="ARBA" id="ARBA00005744"/>
    </source>
</evidence>
<name>A0A5E4BK16_MARMO</name>